<proteinExistence type="inferred from homology"/>
<evidence type="ECO:0000256" key="1">
    <source>
        <dbReference type="ARBA" id="ARBA00007613"/>
    </source>
</evidence>
<dbReference type="Pfam" id="PF02321">
    <property type="entry name" value="OEP"/>
    <property type="match status" value="1"/>
</dbReference>
<dbReference type="Gene3D" id="1.20.1600.10">
    <property type="entry name" value="Outer membrane efflux proteins (OEP)"/>
    <property type="match status" value="1"/>
</dbReference>
<protein>
    <submittedName>
        <fullName evidence="2">TolC family protein</fullName>
    </submittedName>
</protein>
<sequence>MLISNPTHTQPPKKSKQMNTSFLFNRWLNWAFIPLFFSCWLTTDVTAQTIPLDSTHLKLEEAEQIFLKNNLQLLAQQYNVDAASALIIQARLFPNPNFSVSQGFYNGENHKLFNFGNSASETQAALSQLIMLAGKRNKQIKLAKAGAQLAKYQLFDLIRTLKYTLRTNFFNIYYLQRSVRVYAMEIASLKVVVDAFEQQKGKGYISEKEVVRVKALLYSLQSEHHDLVDQINDLESELKLILQVKNTVYIVPDIDQYQINNLSPAKYPLATLIDSAYHARTDLLIAKTTTEINKLNYSYQKALAVPDLTLQAAYDRQGSYVHNFNSLGVAFDLPVFNRNQGNIKSAKASIKAADATQKSVEADIEGTVYRALQKALDADKLYKGIDPAFESDFERLQHEVLINYQKRNIGLLDFLDFYDSYKQNVLQTNNIFFNRVSAFEDINFYTGAEFFY</sequence>
<dbReference type="Proteomes" id="UP000253410">
    <property type="component" value="Unassembled WGS sequence"/>
</dbReference>
<evidence type="ECO:0000313" key="3">
    <source>
        <dbReference type="Proteomes" id="UP000253410"/>
    </source>
</evidence>
<name>A0A365XTT7_9BACT</name>
<dbReference type="AlphaFoldDB" id="A0A365XTT7"/>
<dbReference type="InterPro" id="IPR003423">
    <property type="entry name" value="OMP_efflux"/>
</dbReference>
<dbReference type="SUPFAM" id="SSF56954">
    <property type="entry name" value="Outer membrane efflux proteins (OEP)"/>
    <property type="match status" value="1"/>
</dbReference>
<organism evidence="2 3">
    <name type="scientific">Chitinophaga flava</name>
    <dbReference type="NCBI Taxonomy" id="2259036"/>
    <lineage>
        <taxon>Bacteria</taxon>
        <taxon>Pseudomonadati</taxon>
        <taxon>Bacteroidota</taxon>
        <taxon>Chitinophagia</taxon>
        <taxon>Chitinophagales</taxon>
        <taxon>Chitinophagaceae</taxon>
        <taxon>Chitinophaga</taxon>
    </lineage>
</organism>
<gene>
    <name evidence="2" type="ORF">DF182_23920</name>
</gene>
<dbReference type="GO" id="GO:0015562">
    <property type="term" value="F:efflux transmembrane transporter activity"/>
    <property type="evidence" value="ECO:0007669"/>
    <property type="project" value="InterPro"/>
</dbReference>
<evidence type="ECO:0000313" key="2">
    <source>
        <dbReference type="EMBL" id="RBL89560.1"/>
    </source>
</evidence>
<keyword evidence="3" id="KW-1185">Reference proteome</keyword>
<comment type="caution">
    <text evidence="2">The sequence shown here is derived from an EMBL/GenBank/DDBJ whole genome shotgun (WGS) entry which is preliminary data.</text>
</comment>
<dbReference type="InterPro" id="IPR010131">
    <property type="entry name" value="MdtP/NodT-like"/>
</dbReference>
<reference evidence="2 3" key="1">
    <citation type="submission" date="2018-05" db="EMBL/GenBank/DDBJ databases">
        <title>Chitinophaga sp. K3CV102501T nov., isolated from isolated from a monsoon evergreen broad-leaved forest soil.</title>
        <authorList>
            <person name="Lv Y."/>
        </authorList>
    </citation>
    <scope>NUCLEOTIDE SEQUENCE [LARGE SCALE GENOMIC DNA]</scope>
    <source>
        <strain evidence="2 3">GDMCC 1.1325</strain>
    </source>
</reference>
<comment type="similarity">
    <text evidence="1">Belongs to the outer membrane factor (OMF) (TC 1.B.17) family.</text>
</comment>
<dbReference type="PANTHER" id="PTHR30203">
    <property type="entry name" value="OUTER MEMBRANE CATION EFFLUX PROTEIN"/>
    <property type="match status" value="1"/>
</dbReference>
<dbReference type="EMBL" id="QFFJ01000002">
    <property type="protein sequence ID" value="RBL89560.1"/>
    <property type="molecule type" value="Genomic_DNA"/>
</dbReference>
<dbReference type="PANTHER" id="PTHR30203:SF23">
    <property type="entry name" value="OUTER MEMBRANE EFFLUX PROTEIN"/>
    <property type="match status" value="1"/>
</dbReference>
<accession>A0A365XTT7</accession>